<dbReference type="InterPro" id="IPR052337">
    <property type="entry name" value="SAT4-like"/>
</dbReference>
<feature type="transmembrane region" description="Helical" evidence="7">
    <location>
        <begin position="46"/>
        <end position="67"/>
    </location>
</feature>
<keyword evidence="2 7" id="KW-0812">Transmembrane</keyword>
<feature type="transmembrane region" description="Helical" evidence="7">
    <location>
        <begin position="255"/>
        <end position="274"/>
    </location>
</feature>
<dbReference type="AlphaFoldDB" id="A0AAJ0C127"/>
<dbReference type="GeneID" id="85308328"/>
<feature type="transmembrane region" description="Helical" evidence="7">
    <location>
        <begin position="18"/>
        <end position="39"/>
    </location>
</feature>
<evidence type="ECO:0000256" key="5">
    <source>
        <dbReference type="ARBA" id="ARBA00038359"/>
    </source>
</evidence>
<feature type="transmembrane region" description="Helical" evidence="7">
    <location>
        <begin position="217"/>
        <end position="235"/>
    </location>
</feature>
<name>A0AAJ0C127_9PEZI</name>
<proteinExistence type="inferred from homology"/>
<organism evidence="9 10">
    <name type="scientific">Phialemonium atrogriseum</name>
    <dbReference type="NCBI Taxonomy" id="1093897"/>
    <lineage>
        <taxon>Eukaryota</taxon>
        <taxon>Fungi</taxon>
        <taxon>Dikarya</taxon>
        <taxon>Ascomycota</taxon>
        <taxon>Pezizomycotina</taxon>
        <taxon>Sordariomycetes</taxon>
        <taxon>Sordariomycetidae</taxon>
        <taxon>Cephalothecales</taxon>
        <taxon>Cephalothecaceae</taxon>
        <taxon>Phialemonium</taxon>
    </lineage>
</organism>
<evidence type="ECO:0000256" key="2">
    <source>
        <dbReference type="ARBA" id="ARBA00022692"/>
    </source>
</evidence>
<evidence type="ECO:0000256" key="1">
    <source>
        <dbReference type="ARBA" id="ARBA00004141"/>
    </source>
</evidence>
<evidence type="ECO:0000256" key="6">
    <source>
        <dbReference type="SAM" id="MobiDB-lite"/>
    </source>
</evidence>
<comment type="subcellular location">
    <subcellularLocation>
        <location evidence="1">Membrane</location>
        <topology evidence="1">Multi-pass membrane protein</topology>
    </subcellularLocation>
</comment>
<evidence type="ECO:0000256" key="7">
    <source>
        <dbReference type="SAM" id="Phobius"/>
    </source>
</evidence>
<dbReference type="PANTHER" id="PTHR33048">
    <property type="entry name" value="PTH11-LIKE INTEGRAL MEMBRANE PROTEIN (AFU_ORTHOLOGUE AFUA_5G11245)"/>
    <property type="match status" value="1"/>
</dbReference>
<dbReference type="Pfam" id="PF20684">
    <property type="entry name" value="Fung_rhodopsin"/>
    <property type="match status" value="1"/>
</dbReference>
<feature type="transmembrane region" description="Helical" evidence="7">
    <location>
        <begin position="138"/>
        <end position="162"/>
    </location>
</feature>
<reference evidence="9" key="1">
    <citation type="submission" date="2023-06" db="EMBL/GenBank/DDBJ databases">
        <title>Genome-scale phylogeny and comparative genomics of the fungal order Sordariales.</title>
        <authorList>
            <consortium name="Lawrence Berkeley National Laboratory"/>
            <person name="Hensen N."/>
            <person name="Bonometti L."/>
            <person name="Westerberg I."/>
            <person name="Brannstrom I.O."/>
            <person name="Guillou S."/>
            <person name="Cros-Aarteil S."/>
            <person name="Calhoun S."/>
            <person name="Haridas S."/>
            <person name="Kuo A."/>
            <person name="Mondo S."/>
            <person name="Pangilinan J."/>
            <person name="Riley R."/>
            <person name="Labutti K."/>
            <person name="Andreopoulos B."/>
            <person name="Lipzen A."/>
            <person name="Chen C."/>
            <person name="Yanf M."/>
            <person name="Daum C."/>
            <person name="Ng V."/>
            <person name="Clum A."/>
            <person name="Steindorff A."/>
            <person name="Ohm R."/>
            <person name="Martin F."/>
            <person name="Silar P."/>
            <person name="Natvig D."/>
            <person name="Lalanne C."/>
            <person name="Gautier V."/>
            <person name="Ament-Velasquez S.L."/>
            <person name="Kruys A."/>
            <person name="Hutchinson M.I."/>
            <person name="Powell A.J."/>
            <person name="Barry K."/>
            <person name="Miller A.N."/>
            <person name="Grigoriev I.V."/>
            <person name="Debuchy R."/>
            <person name="Gladieux P."/>
            <person name="Thoren M.H."/>
            <person name="Johannesson H."/>
        </authorList>
    </citation>
    <scope>NUCLEOTIDE SEQUENCE</scope>
    <source>
        <strain evidence="9">8032-3</strain>
    </source>
</reference>
<dbReference type="InterPro" id="IPR049326">
    <property type="entry name" value="Rhodopsin_dom_fungi"/>
</dbReference>
<gene>
    <name evidence="9" type="ORF">QBC33DRAFT_46573</name>
</gene>
<comment type="caution">
    <text evidence="9">The sequence shown here is derived from an EMBL/GenBank/DDBJ whole genome shotgun (WGS) entry which is preliminary data.</text>
</comment>
<dbReference type="RefSeq" id="XP_060284387.1">
    <property type="nucleotide sequence ID" value="XM_060425141.1"/>
</dbReference>
<feature type="transmembrane region" description="Helical" evidence="7">
    <location>
        <begin position="182"/>
        <end position="205"/>
    </location>
</feature>
<feature type="transmembrane region" description="Helical" evidence="7">
    <location>
        <begin position="106"/>
        <end position="126"/>
    </location>
</feature>
<dbReference type="GO" id="GO:0016020">
    <property type="term" value="C:membrane"/>
    <property type="evidence" value="ECO:0007669"/>
    <property type="project" value="UniProtKB-SubCell"/>
</dbReference>
<feature type="compositionally biased region" description="Polar residues" evidence="6">
    <location>
        <begin position="339"/>
        <end position="355"/>
    </location>
</feature>
<accession>A0AAJ0C127</accession>
<evidence type="ECO:0000313" key="9">
    <source>
        <dbReference type="EMBL" id="KAK1768174.1"/>
    </source>
</evidence>
<evidence type="ECO:0000313" key="10">
    <source>
        <dbReference type="Proteomes" id="UP001244011"/>
    </source>
</evidence>
<evidence type="ECO:0000256" key="3">
    <source>
        <dbReference type="ARBA" id="ARBA00022989"/>
    </source>
</evidence>
<comment type="similarity">
    <text evidence="5">Belongs to the SAT4 family.</text>
</comment>
<evidence type="ECO:0000256" key="4">
    <source>
        <dbReference type="ARBA" id="ARBA00023136"/>
    </source>
</evidence>
<keyword evidence="10" id="KW-1185">Reference proteome</keyword>
<sequence length="370" mass="40507">MATISDNPSDLESKDGSVIAAAAVTVTISSCFVLVRFLTRWTVVRAFGLSDWAILIALLFSIGNSIATTFEVTVGVTGRHLTAVLASPDSPDRMINGDKAAYFKTIFYIVSLVTVKLSILLLYLRIFGSTTIHRLCHAVIIIVGVLGFWTLISSILACVPVAAAWDPMSHPDAWCFPGPPKWWSDFTIHILTELIILVLPVRFIYKLNLPRAQKIGLYVLFAFGSVVCLVSLLRLPSLITLSRSTDPTWDAATVAIWTCIELNIAIICACCMTLRPLVARVFPRLLPTGYRRHTDEPPNHVRQYLVTVGGSRKDRRRPVADPFSLDHIDRMPESPPKTPSSSRDGSTTEITSAWSSRMPAATSLAGSPGG</sequence>
<feature type="region of interest" description="Disordered" evidence="6">
    <location>
        <begin position="312"/>
        <end position="370"/>
    </location>
</feature>
<protein>
    <recommendedName>
        <fullName evidence="8">Rhodopsin domain-containing protein</fullName>
    </recommendedName>
</protein>
<dbReference type="Proteomes" id="UP001244011">
    <property type="component" value="Unassembled WGS sequence"/>
</dbReference>
<dbReference type="EMBL" id="MU839006">
    <property type="protein sequence ID" value="KAK1768174.1"/>
    <property type="molecule type" value="Genomic_DNA"/>
</dbReference>
<dbReference type="PANTHER" id="PTHR33048:SF47">
    <property type="entry name" value="INTEGRAL MEMBRANE PROTEIN-RELATED"/>
    <property type="match status" value="1"/>
</dbReference>
<evidence type="ECO:0000259" key="8">
    <source>
        <dbReference type="Pfam" id="PF20684"/>
    </source>
</evidence>
<keyword evidence="4 7" id="KW-0472">Membrane</keyword>
<keyword evidence="3 7" id="KW-1133">Transmembrane helix</keyword>
<feature type="domain" description="Rhodopsin" evidence="8">
    <location>
        <begin position="35"/>
        <end position="280"/>
    </location>
</feature>